<dbReference type="InterPro" id="IPR010905">
    <property type="entry name" value="Glyco_hydro_88"/>
</dbReference>
<dbReference type="EMBL" id="JBHUKY010000033">
    <property type="protein sequence ID" value="MFD2412347.1"/>
    <property type="molecule type" value="Genomic_DNA"/>
</dbReference>
<dbReference type="SUPFAM" id="SSF48208">
    <property type="entry name" value="Six-hairpin glycosidases"/>
    <property type="match status" value="1"/>
</dbReference>
<evidence type="ECO:0000256" key="1">
    <source>
        <dbReference type="ARBA" id="ARBA00022801"/>
    </source>
</evidence>
<sequence length="384" mass="44024">MNWEQAIEQTLTTTRLNVKRFGKRFPIVSMGDSKYHLTDHTNWTEGFWPGILWLSYEYSQDPEIHAAAIQATDSFRQRILDGQALDHHDIGFLYSLSAKARWIADKDEDSRLLALQAADHLMKRWRSGPQLFQAWGAEGDEDNGGRIIIDCLMNLPLLCWASEQTGDPVYARAARIHAETSRRFLVRGDDSSYHTFYFDQQTGDALRGGTAQGYQDGSTWTRGQAWGVYGFALAYRSFQEPHYLEVSKRMARYFVEHLPADHVAYWDFDAPQEDGTPRDSSASAITVCGLLELLEHLPENDPDREYFNDAVNKSMDSLINHYFTAGHPSEEGFLRHGSYSVRGNASPDDFMIWGDYFFLEALLRLARGVPGYWYERGDRVLSRF</sequence>
<dbReference type="GO" id="GO:0016787">
    <property type="term" value="F:hydrolase activity"/>
    <property type="evidence" value="ECO:0007669"/>
    <property type="project" value="UniProtKB-KW"/>
</dbReference>
<gene>
    <name evidence="3" type="ORF">ACFSX3_20840</name>
</gene>
<dbReference type="InterPro" id="IPR012341">
    <property type="entry name" value="6hp_glycosidase-like_sf"/>
</dbReference>
<proteinExistence type="inferred from homology"/>
<keyword evidence="1 3" id="KW-0378">Hydrolase</keyword>
<dbReference type="InterPro" id="IPR008928">
    <property type="entry name" value="6-hairpin_glycosidase_sf"/>
</dbReference>
<comment type="similarity">
    <text evidence="2">Belongs to the glycosyl hydrolase 88 family.</text>
</comment>
<dbReference type="Gene3D" id="1.50.10.10">
    <property type="match status" value="1"/>
</dbReference>
<dbReference type="PANTHER" id="PTHR36845:SF1">
    <property type="entry name" value="HYDROLASE, PUTATIVE (AFU_ORTHOLOGUE AFUA_7G05090)-RELATED"/>
    <property type="match status" value="1"/>
</dbReference>
<comment type="caution">
    <text evidence="3">The sequence shown here is derived from an EMBL/GenBank/DDBJ whole genome shotgun (WGS) entry which is preliminary data.</text>
</comment>
<organism evidence="3 4">
    <name type="scientific">Paenibacillus rhizoplanae</name>
    <dbReference type="NCBI Taxonomy" id="1917181"/>
    <lineage>
        <taxon>Bacteria</taxon>
        <taxon>Bacillati</taxon>
        <taxon>Bacillota</taxon>
        <taxon>Bacilli</taxon>
        <taxon>Bacillales</taxon>
        <taxon>Paenibacillaceae</taxon>
        <taxon>Paenibacillus</taxon>
    </lineage>
</organism>
<evidence type="ECO:0000256" key="2">
    <source>
        <dbReference type="ARBA" id="ARBA00038358"/>
    </source>
</evidence>
<dbReference type="InterPro" id="IPR052369">
    <property type="entry name" value="UG_Glycosaminoglycan_Hydrolase"/>
</dbReference>
<name>A0ABW5FE73_9BACL</name>
<evidence type="ECO:0000313" key="4">
    <source>
        <dbReference type="Proteomes" id="UP001597448"/>
    </source>
</evidence>
<dbReference type="Pfam" id="PF07470">
    <property type="entry name" value="Glyco_hydro_88"/>
    <property type="match status" value="1"/>
</dbReference>
<protein>
    <submittedName>
        <fullName evidence="3">Glycoside hydrolase family 88 protein</fullName>
    </submittedName>
</protein>
<reference evidence="4" key="1">
    <citation type="journal article" date="2019" name="Int. J. Syst. Evol. Microbiol.">
        <title>The Global Catalogue of Microorganisms (GCM) 10K type strain sequencing project: providing services to taxonomists for standard genome sequencing and annotation.</title>
        <authorList>
            <consortium name="The Broad Institute Genomics Platform"/>
            <consortium name="The Broad Institute Genome Sequencing Center for Infectious Disease"/>
            <person name="Wu L."/>
            <person name="Ma J."/>
        </authorList>
    </citation>
    <scope>NUCLEOTIDE SEQUENCE [LARGE SCALE GENOMIC DNA]</scope>
    <source>
        <strain evidence="4">CCM 8725</strain>
    </source>
</reference>
<dbReference type="PANTHER" id="PTHR36845">
    <property type="entry name" value="HYDROLASE, PUTATIVE (AFU_ORTHOLOGUE AFUA_7G05090)-RELATED"/>
    <property type="match status" value="1"/>
</dbReference>
<keyword evidence="4" id="KW-1185">Reference proteome</keyword>
<evidence type="ECO:0000313" key="3">
    <source>
        <dbReference type="EMBL" id="MFD2412347.1"/>
    </source>
</evidence>
<dbReference type="RefSeq" id="WP_379258623.1">
    <property type="nucleotide sequence ID" value="NZ_JBHSVQ010000001.1"/>
</dbReference>
<dbReference type="Proteomes" id="UP001597448">
    <property type="component" value="Unassembled WGS sequence"/>
</dbReference>
<accession>A0ABW5FE73</accession>